<sequence>MFVYYATFFKISEKKETENGLLAVHLLGLVSYHEHVDDKSSLLMYGIEY</sequence>
<gene>
    <name evidence="1" type="ORF">HMPREF0623_0194</name>
</gene>
<keyword evidence="2" id="KW-1185">Reference proteome</keyword>
<dbReference type="HOGENOM" id="CLU_3138830_0_0_9"/>
<evidence type="ECO:0000313" key="1">
    <source>
        <dbReference type="EMBL" id="EFL96143.1"/>
    </source>
</evidence>
<organism evidence="1 2">
    <name type="scientific">Pediococcus acidilactici DSM 20284</name>
    <dbReference type="NCBI Taxonomy" id="862514"/>
    <lineage>
        <taxon>Bacteria</taxon>
        <taxon>Bacillati</taxon>
        <taxon>Bacillota</taxon>
        <taxon>Bacilli</taxon>
        <taxon>Lactobacillales</taxon>
        <taxon>Lactobacillaceae</taxon>
        <taxon>Pediococcus</taxon>
        <taxon>Pediococcus acidilactici group</taxon>
    </lineage>
</organism>
<dbReference type="EMBL" id="AEEG01000002">
    <property type="protein sequence ID" value="EFL96143.1"/>
    <property type="molecule type" value="Genomic_DNA"/>
</dbReference>
<comment type="caution">
    <text evidence="1">The sequence shown here is derived from an EMBL/GenBank/DDBJ whole genome shotgun (WGS) entry which is preliminary data.</text>
</comment>
<dbReference type="Proteomes" id="UP000004470">
    <property type="component" value="Unassembled WGS sequence"/>
</dbReference>
<evidence type="ECO:0000313" key="2">
    <source>
        <dbReference type="Proteomes" id="UP000004470"/>
    </source>
</evidence>
<name>E0NEY2_PEDAC</name>
<dbReference type="AlphaFoldDB" id="E0NEY2"/>
<reference evidence="1" key="1">
    <citation type="submission" date="2010-07" db="EMBL/GenBank/DDBJ databases">
        <authorList>
            <person name="Muzny D."/>
            <person name="Qin X."/>
            <person name="Deng J."/>
            <person name="Jiang H."/>
            <person name="Liu Y."/>
            <person name="Qu J."/>
            <person name="Song X.-Z."/>
            <person name="Zhang L."/>
            <person name="Thornton R."/>
            <person name="Coyle M."/>
            <person name="Francisco L."/>
            <person name="Jackson L."/>
            <person name="Javaid M."/>
            <person name="Korchina V."/>
            <person name="Kovar C."/>
            <person name="Mata R."/>
            <person name="Mathew T."/>
            <person name="Ngo R."/>
            <person name="Nguyen L."/>
            <person name="Nguyen N."/>
            <person name="Okwuonu G."/>
            <person name="Ongeri F."/>
            <person name="Pham C."/>
            <person name="Simmons D."/>
            <person name="Wilczek-Boney K."/>
            <person name="Hale W."/>
            <person name="Jakkamsetti A."/>
            <person name="Pham P."/>
            <person name="Ruth R."/>
            <person name="San Lucas F."/>
            <person name="Warren J."/>
            <person name="Zhang J."/>
            <person name="Zhao Z."/>
            <person name="Zhou C."/>
            <person name="Zhu D."/>
            <person name="Lee S."/>
            <person name="Bess C."/>
            <person name="Blankenburg K."/>
            <person name="Forbes L."/>
            <person name="Fu Q."/>
            <person name="Gubbala S."/>
            <person name="Hirani K."/>
            <person name="Jayaseelan J.C."/>
            <person name="Lara F."/>
            <person name="Munidasa M."/>
            <person name="Palculict T."/>
            <person name="Patil S."/>
            <person name="Pu L.-L."/>
            <person name="Saada N."/>
            <person name="Tang L."/>
            <person name="Weissenberger G."/>
            <person name="Zhu Y."/>
            <person name="Hemphill L."/>
            <person name="Shang Y."/>
            <person name="Youmans B."/>
            <person name="Ayvaz T."/>
            <person name="Ross M."/>
            <person name="Santibanez J."/>
            <person name="Aqrawi P."/>
            <person name="Gross S."/>
            <person name="Joshi V."/>
            <person name="Fowler G."/>
            <person name="Nazareth L."/>
            <person name="Reid J."/>
            <person name="Worley K."/>
            <person name="Petrosino J."/>
            <person name="Highlander S."/>
            <person name="Gibbs R."/>
        </authorList>
    </citation>
    <scope>NUCLEOTIDE SEQUENCE [LARGE SCALE GENOMIC DNA]</scope>
    <source>
        <strain evidence="1">DSM 20284</strain>
    </source>
</reference>
<proteinExistence type="predicted"/>
<accession>E0NEY2</accession>
<protein>
    <submittedName>
        <fullName evidence="1">Uncharacterized protein</fullName>
    </submittedName>
</protein>